<dbReference type="RefSeq" id="WP_171719219.1">
    <property type="nucleotide sequence ID" value="NZ_WHOB01000068.1"/>
</dbReference>
<name>A0ABX1YLN3_9BACL</name>
<protein>
    <recommendedName>
        <fullName evidence="4">Lipopolysaccharide assembly protein A domain-containing protein</fullName>
    </recommendedName>
</protein>
<evidence type="ECO:0000313" key="3">
    <source>
        <dbReference type="Proteomes" id="UP000596857"/>
    </source>
</evidence>
<keyword evidence="1" id="KW-1133">Transmembrane helix</keyword>
<evidence type="ECO:0000313" key="2">
    <source>
        <dbReference type="EMBL" id="NOU81783.1"/>
    </source>
</evidence>
<proteinExistence type="predicted"/>
<organism evidence="2 3">
    <name type="scientific">Paenibacillus phytohabitans</name>
    <dbReference type="NCBI Taxonomy" id="2654978"/>
    <lineage>
        <taxon>Bacteria</taxon>
        <taxon>Bacillati</taxon>
        <taxon>Bacillota</taxon>
        <taxon>Bacilli</taxon>
        <taxon>Bacillales</taxon>
        <taxon>Paenibacillaceae</taxon>
        <taxon>Paenibacillus</taxon>
    </lineage>
</organism>
<comment type="caution">
    <text evidence="2">The sequence shown here is derived from an EMBL/GenBank/DDBJ whole genome shotgun (WGS) entry which is preliminary data.</text>
</comment>
<keyword evidence="3" id="KW-1185">Reference proteome</keyword>
<dbReference type="Proteomes" id="UP000596857">
    <property type="component" value="Unassembled WGS sequence"/>
</dbReference>
<evidence type="ECO:0008006" key="4">
    <source>
        <dbReference type="Google" id="ProtNLM"/>
    </source>
</evidence>
<dbReference type="EMBL" id="WHOB01000068">
    <property type="protein sequence ID" value="NOU81783.1"/>
    <property type="molecule type" value="Genomic_DNA"/>
</dbReference>
<feature type="transmembrane region" description="Helical" evidence="1">
    <location>
        <begin position="36"/>
        <end position="61"/>
    </location>
</feature>
<keyword evidence="1" id="KW-0812">Transmembrane</keyword>
<sequence length="67" mass="7213">MKRFVTSKSFLITSVLFSLLFIVNLTAPPDSTATDIIISILKSILAGVISGFLVGGLIFLVQKKKTV</sequence>
<keyword evidence="1" id="KW-0472">Membrane</keyword>
<accession>A0ABX1YLN3</accession>
<gene>
    <name evidence="2" type="ORF">GC101_23245</name>
</gene>
<evidence type="ECO:0000256" key="1">
    <source>
        <dbReference type="SAM" id="Phobius"/>
    </source>
</evidence>
<reference evidence="2 3" key="1">
    <citation type="submission" date="2019-10" db="EMBL/GenBank/DDBJ databases">
        <title>Description of Paenibacillus terricola sp. nov.</title>
        <authorList>
            <person name="Carlier A."/>
            <person name="Qi S."/>
        </authorList>
    </citation>
    <scope>NUCLEOTIDE SEQUENCE [LARGE SCALE GENOMIC DNA]</scope>
    <source>
        <strain evidence="2 3">LMG 31459</strain>
    </source>
</reference>